<dbReference type="AlphaFoldDB" id="Q135U6"/>
<organism evidence="2 3">
    <name type="scientific">Rhodopseudomonas palustris (strain BisB5)</name>
    <dbReference type="NCBI Taxonomy" id="316057"/>
    <lineage>
        <taxon>Bacteria</taxon>
        <taxon>Pseudomonadati</taxon>
        <taxon>Pseudomonadota</taxon>
        <taxon>Alphaproteobacteria</taxon>
        <taxon>Hyphomicrobiales</taxon>
        <taxon>Nitrobacteraceae</taxon>
        <taxon>Rhodopseudomonas</taxon>
    </lineage>
</organism>
<accession>Q135U6</accession>
<sequence length="196" mass="21726">MWALIKANYKTYHNSRTGTREGYLVRLFGSAAVSFASAYFLDIAANSGMMVTALSVLTGFVFTALCSDHSLADAKLPVPSDETQRAELERLGALAINFQTRSAYFITLAICNLCLLVLISTSALSANDLITFEKLRLLCSYSRLAETLPIVVKLIRVSLSGIAAFMFIECVYTFYRLSETTLAIVDARRDYLRPDF</sequence>
<feature type="transmembrane region" description="Helical" evidence="1">
    <location>
        <begin position="154"/>
        <end position="175"/>
    </location>
</feature>
<dbReference type="EMBL" id="CP000283">
    <property type="protein sequence ID" value="ABE40143.1"/>
    <property type="molecule type" value="Genomic_DNA"/>
</dbReference>
<keyword evidence="1" id="KW-0472">Membrane</keyword>
<feature type="transmembrane region" description="Helical" evidence="1">
    <location>
        <begin position="103"/>
        <end position="126"/>
    </location>
</feature>
<evidence type="ECO:0000313" key="2">
    <source>
        <dbReference type="EMBL" id="ABE40143.1"/>
    </source>
</evidence>
<reference evidence="2 3" key="1">
    <citation type="submission" date="2006-03" db="EMBL/GenBank/DDBJ databases">
        <title>Complete sequence of Rhodopseudomonas palustris BisB5.</title>
        <authorList>
            <consortium name="US DOE Joint Genome Institute"/>
            <person name="Copeland A."/>
            <person name="Lucas S."/>
            <person name="Lapidus A."/>
            <person name="Barry K."/>
            <person name="Detter J.C."/>
            <person name="Glavina del Rio T."/>
            <person name="Hammon N."/>
            <person name="Israni S."/>
            <person name="Dalin E."/>
            <person name="Tice H."/>
            <person name="Pitluck S."/>
            <person name="Chain P."/>
            <person name="Malfatti S."/>
            <person name="Shin M."/>
            <person name="Vergez L."/>
            <person name="Schmutz J."/>
            <person name="Larimer F."/>
            <person name="Land M."/>
            <person name="Hauser L."/>
            <person name="Pelletier D.A."/>
            <person name="Kyrpides N."/>
            <person name="Lykidis A."/>
            <person name="Oda Y."/>
            <person name="Harwood C.S."/>
            <person name="Richardson P."/>
        </authorList>
    </citation>
    <scope>NUCLEOTIDE SEQUENCE [LARGE SCALE GENOMIC DNA]</scope>
    <source>
        <strain evidence="2 3">BisB5</strain>
    </source>
</reference>
<gene>
    <name evidence="2" type="ordered locus">RPD_2915</name>
</gene>
<dbReference type="KEGG" id="rpd:RPD_2915"/>
<name>Q135U6_RHOPS</name>
<dbReference type="STRING" id="316057.RPD_2915"/>
<keyword evidence="1" id="KW-0812">Transmembrane</keyword>
<feature type="transmembrane region" description="Helical" evidence="1">
    <location>
        <begin position="23"/>
        <end position="41"/>
    </location>
</feature>
<keyword evidence="1" id="KW-1133">Transmembrane helix</keyword>
<feature type="transmembrane region" description="Helical" evidence="1">
    <location>
        <begin position="47"/>
        <end position="66"/>
    </location>
</feature>
<dbReference type="HOGENOM" id="CLU_1389293_0_0_5"/>
<dbReference type="Proteomes" id="UP000001818">
    <property type="component" value="Chromosome"/>
</dbReference>
<proteinExistence type="predicted"/>
<protein>
    <submittedName>
        <fullName evidence="2">Uncharacterized protein</fullName>
    </submittedName>
</protein>
<evidence type="ECO:0000313" key="3">
    <source>
        <dbReference type="Proteomes" id="UP000001818"/>
    </source>
</evidence>
<evidence type="ECO:0000256" key="1">
    <source>
        <dbReference type="SAM" id="Phobius"/>
    </source>
</evidence>